<dbReference type="Proteomes" id="UP001597135">
    <property type="component" value="Unassembled WGS sequence"/>
</dbReference>
<organism evidence="2 3">
    <name type="scientific">Litorisediminicola beolgyonensis</name>
    <dbReference type="NCBI Taxonomy" id="1173614"/>
    <lineage>
        <taxon>Bacteria</taxon>
        <taxon>Pseudomonadati</taxon>
        <taxon>Pseudomonadota</taxon>
        <taxon>Alphaproteobacteria</taxon>
        <taxon>Rhodobacterales</taxon>
        <taxon>Paracoccaceae</taxon>
        <taxon>Litorisediminicola</taxon>
    </lineage>
</organism>
<feature type="transmembrane region" description="Helical" evidence="1">
    <location>
        <begin position="196"/>
        <end position="217"/>
    </location>
</feature>
<comment type="caution">
    <text evidence="2">The sequence shown here is derived from an EMBL/GenBank/DDBJ whole genome shotgun (WGS) entry which is preliminary data.</text>
</comment>
<dbReference type="RefSeq" id="WP_386805924.1">
    <property type="nucleotide sequence ID" value="NZ_JBHTMU010000045.1"/>
</dbReference>
<keyword evidence="1" id="KW-0472">Membrane</keyword>
<protein>
    <submittedName>
        <fullName evidence="2">Uncharacterized protein</fullName>
    </submittedName>
</protein>
<gene>
    <name evidence="2" type="ORF">ACFQ4E_18070</name>
</gene>
<accession>A0ABW3ZNF1</accession>
<proteinExistence type="predicted"/>
<keyword evidence="1" id="KW-1133">Transmembrane helix</keyword>
<dbReference type="EMBL" id="JBHTMU010000045">
    <property type="protein sequence ID" value="MFD1344342.1"/>
    <property type="molecule type" value="Genomic_DNA"/>
</dbReference>
<evidence type="ECO:0000313" key="2">
    <source>
        <dbReference type="EMBL" id="MFD1344342.1"/>
    </source>
</evidence>
<keyword evidence="1" id="KW-0812">Transmembrane</keyword>
<evidence type="ECO:0000256" key="1">
    <source>
        <dbReference type="SAM" id="Phobius"/>
    </source>
</evidence>
<keyword evidence="3" id="KW-1185">Reference proteome</keyword>
<reference evidence="3" key="1">
    <citation type="journal article" date="2019" name="Int. J. Syst. Evol. Microbiol.">
        <title>The Global Catalogue of Microorganisms (GCM) 10K type strain sequencing project: providing services to taxonomists for standard genome sequencing and annotation.</title>
        <authorList>
            <consortium name="The Broad Institute Genomics Platform"/>
            <consortium name="The Broad Institute Genome Sequencing Center for Infectious Disease"/>
            <person name="Wu L."/>
            <person name="Ma J."/>
        </authorList>
    </citation>
    <scope>NUCLEOTIDE SEQUENCE [LARGE SCALE GENOMIC DNA]</scope>
    <source>
        <strain evidence="3">CCUG 62953</strain>
    </source>
</reference>
<sequence>MSDIYQNARESLSRVQAFEPEKITREKELGSYAFASAVEPARKLVSLFQRVPLEALSEFPDQTLRQIQSAADGAFALLEEARAFDPDEGSIRDRQSAMPDKLSAAYTTHFATLQPHISYSVARTIDFAKIEAEGRAAIQAAKDLKDRLGAEMLESKAQAEQLLADVKKLAKEQGVTQQAIYFQEEAKLNDELAKKWLFASVAAVVVTLGYTISLFFVSHLEQFSPARLRTH</sequence>
<evidence type="ECO:0000313" key="3">
    <source>
        <dbReference type="Proteomes" id="UP001597135"/>
    </source>
</evidence>
<name>A0ABW3ZNF1_9RHOB</name>